<dbReference type="Gene3D" id="6.10.250.3150">
    <property type="match status" value="1"/>
</dbReference>
<dbReference type="PANTHER" id="PTHR21666">
    <property type="entry name" value="PEPTIDASE-RELATED"/>
    <property type="match status" value="1"/>
</dbReference>
<dbReference type="RefSeq" id="WP_089365409.1">
    <property type="nucleotide sequence ID" value="NZ_CP023863.1"/>
</dbReference>
<name>A0A2K9HHI1_9BACT</name>
<sequence length="689" mass="76301">MKRLYLLFILAMMCVLTTSAQHTRRHSRHRNTAVAQPVETKSTVKEKGRHATAAADNKQTTTPVPPLRGRKPTVEKIQYQAPVRGRSHQQVTATQQQGKLQQQHGKQQQQHGKPLQQQQIKGQQVLVKGQQVTNGKAAARNAVVGKKGAKGPAYVTTAEIKGLQQQNQKLQQEISAHEEEMKVKQKDVDDRLQKIVRLDTEIGHQQKTIDTIATDIKGLDTNIGILKGQLASLEAQLSERRARFIRSMRYMARHRSIQDKLMFVFSAKNLTQMYRRLRFVREYAAYQRAQGEQLKVKQLQVDEKHTQLKHVRVNKSNLLYKDRQVHAQMERKRVEQQAVVTSLQNDQKVLQGVIAQRRQQQQALNAQIDRLIQIEIQKARERAIAEAKAQAAARAAAAKKRAEELARKKAAAEAAARENARRIAEAKEREEKAKAAARAAAEAAEKARQEAAARAAAARVAAEKARQEALQKERAAARERAIRKAEEQEAAAKAAQEKAEARAAAEQARADQMAREAEANRVAAERKADADRARAAREAEAARAAAAENNDMLSSADRAITGNFANNRGRLPMPLSGQIVSHFGQYNVAGMSNIRLNNDGINIKGAPGSAVRSVFMGEVSGVFMAGGMSVVMIRHGIYITVYANLGSVGVSKGQKVGTGQTIGTVGRTGILQFQLRKETAKLNPEQWLR</sequence>
<dbReference type="InterPro" id="IPR050570">
    <property type="entry name" value="Cell_wall_metabolism_enzyme"/>
</dbReference>
<feature type="compositionally biased region" description="Low complexity" evidence="3">
    <location>
        <begin position="95"/>
        <end position="122"/>
    </location>
</feature>
<evidence type="ECO:0000259" key="5">
    <source>
        <dbReference type="Pfam" id="PF01551"/>
    </source>
</evidence>
<evidence type="ECO:0000256" key="2">
    <source>
        <dbReference type="SAM" id="Coils"/>
    </source>
</evidence>
<gene>
    <name evidence="6" type="ORF">SAMN06265364_10350</name>
</gene>
<feature type="coiled-coil region" evidence="2">
    <location>
        <begin position="153"/>
        <end position="187"/>
    </location>
</feature>
<keyword evidence="7" id="KW-1185">Reference proteome</keyword>
<feature type="compositionally biased region" description="Basic and acidic residues" evidence="3">
    <location>
        <begin position="495"/>
        <end position="536"/>
    </location>
</feature>
<feature type="region of interest" description="Disordered" evidence="3">
    <location>
        <begin position="20"/>
        <end position="122"/>
    </location>
</feature>
<dbReference type="GeneID" id="94029215"/>
<keyword evidence="2" id="KW-0175">Coiled coil</keyword>
<dbReference type="AlphaFoldDB" id="A0A2K9HHI1"/>
<dbReference type="Pfam" id="PF01551">
    <property type="entry name" value="Peptidase_M23"/>
    <property type="match status" value="1"/>
</dbReference>
<proteinExistence type="predicted"/>
<evidence type="ECO:0000313" key="7">
    <source>
        <dbReference type="Proteomes" id="UP000198427"/>
    </source>
</evidence>
<dbReference type="GO" id="GO:0004222">
    <property type="term" value="F:metalloendopeptidase activity"/>
    <property type="evidence" value="ECO:0007669"/>
    <property type="project" value="TreeGrafter"/>
</dbReference>
<dbReference type="CDD" id="cd12797">
    <property type="entry name" value="M23_peptidase"/>
    <property type="match status" value="1"/>
</dbReference>
<feature type="signal peptide" evidence="4">
    <location>
        <begin position="1"/>
        <end position="20"/>
    </location>
</feature>
<protein>
    <submittedName>
        <fullName evidence="6">Septal ring factor EnvC, activator of murein hydrolases AmiA and AmiB</fullName>
    </submittedName>
</protein>
<feature type="compositionally biased region" description="Basic residues" evidence="3">
    <location>
        <begin position="22"/>
        <end position="31"/>
    </location>
</feature>
<comment type="caution">
    <text evidence="6">The sequence shown here is derived from an EMBL/GenBank/DDBJ whole genome shotgun (WGS) entry which is preliminary data.</text>
</comment>
<dbReference type="InterPro" id="IPR016047">
    <property type="entry name" value="M23ase_b-sheet_dom"/>
</dbReference>
<dbReference type="PANTHER" id="PTHR21666:SF289">
    <property type="entry name" value="L-ALA--D-GLU ENDOPEPTIDASE"/>
    <property type="match status" value="1"/>
</dbReference>
<organism evidence="6 7">
    <name type="scientific">Prevotella jejuni</name>
    <dbReference type="NCBI Taxonomy" id="1177574"/>
    <lineage>
        <taxon>Bacteria</taxon>
        <taxon>Pseudomonadati</taxon>
        <taxon>Bacteroidota</taxon>
        <taxon>Bacteroidia</taxon>
        <taxon>Bacteroidales</taxon>
        <taxon>Prevotellaceae</taxon>
        <taxon>Prevotella</taxon>
    </lineage>
</organism>
<dbReference type="InterPro" id="IPR011055">
    <property type="entry name" value="Dup_hybrid_motif"/>
</dbReference>
<feature type="domain" description="M23ase beta-sheet core" evidence="5">
    <location>
        <begin position="598"/>
        <end position="684"/>
    </location>
</feature>
<evidence type="ECO:0000256" key="1">
    <source>
        <dbReference type="ARBA" id="ARBA00022729"/>
    </source>
</evidence>
<evidence type="ECO:0000313" key="6">
    <source>
        <dbReference type="EMBL" id="SNR65464.1"/>
    </source>
</evidence>
<keyword evidence="1 4" id="KW-0732">Signal</keyword>
<dbReference type="SUPFAM" id="SSF51261">
    <property type="entry name" value="Duplicated hybrid motif"/>
    <property type="match status" value="1"/>
</dbReference>
<dbReference type="Gene3D" id="2.70.70.10">
    <property type="entry name" value="Glucose Permease (Domain IIA)"/>
    <property type="match status" value="1"/>
</dbReference>
<evidence type="ECO:0000256" key="3">
    <source>
        <dbReference type="SAM" id="MobiDB-lite"/>
    </source>
</evidence>
<dbReference type="EMBL" id="FZNZ01000003">
    <property type="protein sequence ID" value="SNR65464.1"/>
    <property type="molecule type" value="Genomic_DNA"/>
</dbReference>
<accession>A0A2K9HHI1</accession>
<feature type="region of interest" description="Disordered" evidence="3">
    <location>
        <begin position="480"/>
        <end position="536"/>
    </location>
</feature>
<keyword evidence="6" id="KW-0378">Hydrolase</keyword>
<dbReference type="Proteomes" id="UP000198427">
    <property type="component" value="Unassembled WGS sequence"/>
</dbReference>
<feature type="chain" id="PRO_5043691458" evidence="4">
    <location>
        <begin position="21"/>
        <end position="689"/>
    </location>
</feature>
<dbReference type="KEGG" id="pje:CRM71_07320"/>
<dbReference type="OrthoDB" id="9815884at2"/>
<reference evidence="6 7" key="1">
    <citation type="submission" date="2017-06" db="EMBL/GenBank/DDBJ databases">
        <authorList>
            <person name="Varghese N."/>
            <person name="Submissions S."/>
        </authorList>
    </citation>
    <scope>NUCLEOTIDE SEQUENCE [LARGE SCALE GENOMIC DNA]</scope>
    <source>
        <strain evidence="6 7">DSM 26989</strain>
    </source>
</reference>
<evidence type="ECO:0000256" key="4">
    <source>
        <dbReference type="SAM" id="SignalP"/>
    </source>
</evidence>